<dbReference type="SMART" id="SM00175">
    <property type="entry name" value="RAB"/>
    <property type="match status" value="1"/>
</dbReference>
<keyword evidence="3" id="KW-1185">Reference proteome</keyword>
<dbReference type="PANTHER" id="PTHR47979">
    <property type="entry name" value="DRAB11-RELATED"/>
    <property type="match status" value="1"/>
</dbReference>
<dbReference type="Proteomes" id="UP000019132">
    <property type="component" value="Unassembled WGS sequence"/>
</dbReference>
<dbReference type="InterPro" id="IPR027417">
    <property type="entry name" value="P-loop_NTPase"/>
</dbReference>
<evidence type="ECO:0000256" key="1">
    <source>
        <dbReference type="ARBA" id="ARBA00006270"/>
    </source>
</evidence>
<dbReference type="AlphaFoldDB" id="K3WTP2"/>
<dbReference type="STRING" id="431595.K3WTP2"/>
<dbReference type="InterPro" id="IPR005225">
    <property type="entry name" value="Small_GTP-bd"/>
</dbReference>
<dbReference type="EnsemblProtists" id="PYU1_T008338">
    <property type="protein sequence ID" value="PYU1_T008338"/>
    <property type="gene ID" value="PYU1_G008322"/>
</dbReference>
<dbReference type="PROSITE" id="PS51419">
    <property type="entry name" value="RAB"/>
    <property type="match status" value="1"/>
</dbReference>
<dbReference type="Pfam" id="PF00071">
    <property type="entry name" value="Ras"/>
    <property type="match status" value="1"/>
</dbReference>
<reference evidence="2" key="3">
    <citation type="submission" date="2015-02" db="UniProtKB">
        <authorList>
            <consortium name="EnsemblProtists"/>
        </authorList>
    </citation>
    <scope>IDENTIFICATION</scope>
    <source>
        <strain evidence="2">DAOM BR144</strain>
    </source>
</reference>
<evidence type="ECO:0000313" key="3">
    <source>
        <dbReference type="Proteomes" id="UP000019132"/>
    </source>
</evidence>
<dbReference type="PRINTS" id="PR00449">
    <property type="entry name" value="RASTRNSFRMNG"/>
</dbReference>
<sequence>MEVSPPASPSRTSASEFVYKVILIGSAAVGKTNLLSVAARGQQFDERSPPTLQPEFVTVKVQRPDWKFGEPNQFLRAQVWDTAGQERFQAISSSHYRRAHGALVVYDVSAKHTFKEVFPGVSGGNQWLRALRDNADPSLLAAVMLVENKTDKLDPKALERPPTFVQDAEVKRLLADTMLKQPQPVDDPKPRPGWLHNADPNETLPFRIANSLMYARTSALKNQCELYELNEKSDFVNDLLTRVYKPTLEYEQTVEVKTISQALEALVLRIYARSKNITAGGMKPSGKPFQIRVSEKKNASNDTCCF</sequence>
<dbReference type="Gene3D" id="3.40.50.300">
    <property type="entry name" value="P-loop containing nucleotide triphosphate hydrolases"/>
    <property type="match status" value="1"/>
</dbReference>
<dbReference type="VEuPathDB" id="FungiDB:PYU1_G008322"/>
<dbReference type="SUPFAM" id="SSF52540">
    <property type="entry name" value="P-loop containing nucleoside triphosphate hydrolases"/>
    <property type="match status" value="1"/>
</dbReference>
<dbReference type="InterPro" id="IPR050209">
    <property type="entry name" value="Rab_GTPases_membrane_traffic"/>
</dbReference>
<dbReference type="GO" id="GO:0003924">
    <property type="term" value="F:GTPase activity"/>
    <property type="evidence" value="ECO:0007669"/>
    <property type="project" value="InterPro"/>
</dbReference>
<dbReference type="InterPro" id="IPR001806">
    <property type="entry name" value="Small_GTPase"/>
</dbReference>
<comment type="similarity">
    <text evidence="1">Belongs to the small GTPase superfamily. Rab family.</text>
</comment>
<reference evidence="3" key="1">
    <citation type="journal article" date="2010" name="Genome Biol.">
        <title>Genome sequence of the necrotrophic plant pathogen Pythium ultimum reveals original pathogenicity mechanisms and effector repertoire.</title>
        <authorList>
            <person name="Levesque C.A."/>
            <person name="Brouwer H."/>
            <person name="Cano L."/>
            <person name="Hamilton J.P."/>
            <person name="Holt C."/>
            <person name="Huitema E."/>
            <person name="Raffaele S."/>
            <person name="Robideau G.P."/>
            <person name="Thines M."/>
            <person name="Win J."/>
            <person name="Zerillo M.M."/>
            <person name="Beakes G.W."/>
            <person name="Boore J.L."/>
            <person name="Busam D."/>
            <person name="Dumas B."/>
            <person name="Ferriera S."/>
            <person name="Fuerstenberg S.I."/>
            <person name="Gachon C.M."/>
            <person name="Gaulin E."/>
            <person name="Govers F."/>
            <person name="Grenville-Briggs L."/>
            <person name="Horner N."/>
            <person name="Hostetler J."/>
            <person name="Jiang R.H."/>
            <person name="Johnson J."/>
            <person name="Krajaejun T."/>
            <person name="Lin H."/>
            <person name="Meijer H.J."/>
            <person name="Moore B."/>
            <person name="Morris P."/>
            <person name="Phuntmart V."/>
            <person name="Puiu D."/>
            <person name="Shetty J."/>
            <person name="Stajich J.E."/>
            <person name="Tripathy S."/>
            <person name="Wawra S."/>
            <person name="van West P."/>
            <person name="Whitty B.R."/>
            <person name="Coutinho P.M."/>
            <person name="Henrissat B."/>
            <person name="Martin F."/>
            <person name="Thomas P.D."/>
            <person name="Tyler B.M."/>
            <person name="De Vries R.P."/>
            <person name="Kamoun S."/>
            <person name="Yandell M."/>
            <person name="Tisserat N."/>
            <person name="Buell C.R."/>
        </authorList>
    </citation>
    <scope>NUCLEOTIDE SEQUENCE</scope>
    <source>
        <strain evidence="3">DAOM:BR144</strain>
    </source>
</reference>
<dbReference type="OMA" id="DWKFGEP"/>
<reference evidence="3" key="2">
    <citation type="submission" date="2010-04" db="EMBL/GenBank/DDBJ databases">
        <authorList>
            <person name="Buell R."/>
            <person name="Hamilton J."/>
            <person name="Hostetler J."/>
        </authorList>
    </citation>
    <scope>NUCLEOTIDE SEQUENCE [LARGE SCALE GENOMIC DNA]</scope>
    <source>
        <strain evidence="3">DAOM:BR144</strain>
    </source>
</reference>
<dbReference type="InParanoid" id="K3WTP2"/>
<name>K3WTP2_GLOUD</name>
<organism evidence="2 3">
    <name type="scientific">Globisporangium ultimum (strain ATCC 200006 / CBS 805.95 / DAOM BR144)</name>
    <name type="common">Pythium ultimum</name>
    <dbReference type="NCBI Taxonomy" id="431595"/>
    <lineage>
        <taxon>Eukaryota</taxon>
        <taxon>Sar</taxon>
        <taxon>Stramenopiles</taxon>
        <taxon>Oomycota</taxon>
        <taxon>Peronosporomycetes</taxon>
        <taxon>Pythiales</taxon>
        <taxon>Pythiaceae</taxon>
        <taxon>Globisporangium</taxon>
    </lineage>
</organism>
<dbReference type="HOGENOM" id="CLU_951515_0_0_1"/>
<accession>K3WTP2</accession>
<dbReference type="EMBL" id="GL376613">
    <property type="status" value="NOT_ANNOTATED_CDS"/>
    <property type="molecule type" value="Genomic_DNA"/>
</dbReference>
<evidence type="ECO:0000313" key="2">
    <source>
        <dbReference type="EnsemblProtists" id="PYU1_T008338"/>
    </source>
</evidence>
<dbReference type="NCBIfam" id="TIGR00231">
    <property type="entry name" value="small_GTP"/>
    <property type="match status" value="1"/>
</dbReference>
<dbReference type="eggNOG" id="KOG0087">
    <property type="taxonomic scope" value="Eukaryota"/>
</dbReference>
<dbReference type="GO" id="GO:0005525">
    <property type="term" value="F:GTP binding"/>
    <property type="evidence" value="ECO:0007669"/>
    <property type="project" value="InterPro"/>
</dbReference>
<protein>
    <submittedName>
        <fullName evidence="2">Uncharacterized protein</fullName>
    </submittedName>
</protein>
<proteinExistence type="inferred from homology"/>